<sequence length="159" mass="18584">MFEGPDQNLKKEWDKKLKEAGLPSTVRRQKIPVLNEPNLSAKEVFKKFVLNTEEFLEKFEALSPKIQEDILTDVKDKRSKMSPQEILDRIEILLAKGGELERMTADDSDKTHHQPEPSREYSEDDGEATRRIVDKFIERAEQIRKRDNFIPKGVDKYLN</sequence>
<name>A0A0G1HL31_9BACT</name>
<proteinExistence type="predicted"/>
<accession>A0A0G1HL31</accession>
<evidence type="ECO:0000313" key="2">
    <source>
        <dbReference type="EMBL" id="KKT11584.1"/>
    </source>
</evidence>
<evidence type="ECO:0000313" key="3">
    <source>
        <dbReference type="Proteomes" id="UP000033907"/>
    </source>
</evidence>
<dbReference type="EMBL" id="LCGH01000004">
    <property type="protein sequence ID" value="KKT11584.1"/>
    <property type="molecule type" value="Genomic_DNA"/>
</dbReference>
<gene>
    <name evidence="2" type="ORF">UV91_C0004G0053</name>
</gene>
<protein>
    <submittedName>
        <fullName evidence="2">Uncharacterized protein</fullName>
    </submittedName>
</protein>
<feature type="region of interest" description="Disordered" evidence="1">
    <location>
        <begin position="101"/>
        <end position="127"/>
    </location>
</feature>
<dbReference type="Proteomes" id="UP000033907">
    <property type="component" value="Unassembled WGS sequence"/>
</dbReference>
<reference evidence="2 3" key="1">
    <citation type="journal article" date="2015" name="Nature">
        <title>rRNA introns, odd ribosomes, and small enigmatic genomes across a large radiation of phyla.</title>
        <authorList>
            <person name="Brown C.T."/>
            <person name="Hug L.A."/>
            <person name="Thomas B.C."/>
            <person name="Sharon I."/>
            <person name="Castelle C.J."/>
            <person name="Singh A."/>
            <person name="Wilkins M.J."/>
            <person name="Williams K.H."/>
            <person name="Banfield J.F."/>
        </authorList>
    </citation>
    <scope>NUCLEOTIDE SEQUENCE [LARGE SCALE GENOMIC DNA]</scope>
</reference>
<comment type="caution">
    <text evidence="2">The sequence shown here is derived from an EMBL/GenBank/DDBJ whole genome shotgun (WGS) entry which is preliminary data.</text>
</comment>
<organism evidence="2 3">
    <name type="scientific">Candidatus Nomurabacteria bacterium GW2011_GWF2_43_24</name>
    <dbReference type="NCBI Taxonomy" id="1618778"/>
    <lineage>
        <taxon>Bacteria</taxon>
        <taxon>Candidatus Nomuraibacteriota</taxon>
    </lineage>
</organism>
<evidence type="ECO:0000256" key="1">
    <source>
        <dbReference type="SAM" id="MobiDB-lite"/>
    </source>
</evidence>
<dbReference type="AlphaFoldDB" id="A0A0G1HL31"/>